<keyword evidence="2" id="KW-1185">Reference proteome</keyword>
<dbReference type="EMBL" id="FTPD01000003">
    <property type="protein sequence ID" value="SIT53363.1"/>
    <property type="molecule type" value="Genomic_DNA"/>
</dbReference>
<dbReference type="STRING" id="1631249.BQ8794_110169"/>
<evidence type="ECO:0000313" key="2">
    <source>
        <dbReference type="Proteomes" id="UP000188388"/>
    </source>
</evidence>
<gene>
    <name evidence="1" type="ORF">BQ8794_110169</name>
</gene>
<name>A0A1R3V4P7_9HYPH</name>
<accession>A0A1R3V4P7</accession>
<organism evidence="1 2">
    <name type="scientific">Mesorhizobium prunaredense</name>
    <dbReference type="NCBI Taxonomy" id="1631249"/>
    <lineage>
        <taxon>Bacteria</taxon>
        <taxon>Pseudomonadati</taxon>
        <taxon>Pseudomonadota</taxon>
        <taxon>Alphaproteobacteria</taxon>
        <taxon>Hyphomicrobiales</taxon>
        <taxon>Phyllobacteriaceae</taxon>
        <taxon>Mesorhizobium</taxon>
    </lineage>
</organism>
<evidence type="ECO:0000313" key="1">
    <source>
        <dbReference type="EMBL" id="SIT53363.1"/>
    </source>
</evidence>
<sequence>MAAPDPCVDPVTRVRPALLAAEQPLNSRRCIIHIDYLVVLTILYKYQFRRAFARQEERLVTSVSQAPGSHVLRIRRHGLATALQRALERYAFESEVLECDGADLGKAGRSRA</sequence>
<proteinExistence type="predicted"/>
<protein>
    <submittedName>
        <fullName evidence="1">Uncharacterized protein</fullName>
    </submittedName>
</protein>
<reference evidence="2" key="1">
    <citation type="submission" date="2017-01" db="EMBL/GenBank/DDBJ databases">
        <authorList>
            <person name="Brunel B."/>
        </authorList>
    </citation>
    <scope>NUCLEOTIDE SEQUENCE [LARGE SCALE GENOMIC DNA]</scope>
</reference>
<dbReference type="AlphaFoldDB" id="A0A1R3V4P7"/>
<dbReference type="Proteomes" id="UP000188388">
    <property type="component" value="Unassembled WGS sequence"/>
</dbReference>